<dbReference type="EMBL" id="PYLO01000003">
    <property type="protein sequence ID" value="PST36951.1"/>
    <property type="molecule type" value="Genomic_DNA"/>
</dbReference>
<dbReference type="PANTHER" id="PTHR43140:SF1">
    <property type="entry name" value="TYPE I RESTRICTION ENZYME ECOKI SPECIFICITY SUBUNIT"/>
    <property type="match status" value="1"/>
</dbReference>
<dbReference type="SUPFAM" id="SSF116734">
    <property type="entry name" value="DNA methylase specificity domain"/>
    <property type="match status" value="1"/>
</dbReference>
<dbReference type="GO" id="GO:0003677">
    <property type="term" value="F:DNA binding"/>
    <property type="evidence" value="ECO:0007669"/>
    <property type="project" value="UniProtKB-KW"/>
</dbReference>
<dbReference type="AlphaFoldDB" id="A0A2T3FNW3"/>
<protein>
    <recommendedName>
        <fullName evidence="5">Type I restriction modification DNA specificity domain-containing protein</fullName>
    </recommendedName>
</protein>
<dbReference type="PANTHER" id="PTHR43140">
    <property type="entry name" value="TYPE-1 RESTRICTION ENZYME ECOKI SPECIFICITY PROTEIN"/>
    <property type="match status" value="1"/>
</dbReference>
<evidence type="ECO:0000313" key="6">
    <source>
        <dbReference type="EMBL" id="PST36951.1"/>
    </source>
</evidence>
<keyword evidence="7" id="KW-1185">Reference proteome</keyword>
<dbReference type="InterPro" id="IPR000055">
    <property type="entry name" value="Restrct_endonuc_typeI_TRD"/>
</dbReference>
<sequence>MNAIKLIQYVFGYAIASVGTLFEIKNGLNKGKEAFGKGTPIINFTDVYNHRYLNHNFIKGLVDVTDDEIKRYSAKKGDVFFTRTSETKEDIGMSSTLIEDIPDCVFSGFVLRARPITDYLLPKFCSYYFSTTAVRNVIIRYASVTTRATTTGPKLSKIMVPILPIEEQERIVSILDRFDKLCNDLSTGLPAEIEARQKQYEYYRDKLLTFKEKQ</sequence>
<name>A0A2T3FNW3_9CLOT</name>
<dbReference type="CDD" id="cd17517">
    <property type="entry name" value="RMtype1_S_EcoKI_StySPI-TRD2-CR2_like"/>
    <property type="match status" value="1"/>
</dbReference>
<organism evidence="6 7">
    <name type="scientific">Clostridium fessum</name>
    <dbReference type="NCBI Taxonomy" id="2126740"/>
    <lineage>
        <taxon>Bacteria</taxon>
        <taxon>Bacillati</taxon>
        <taxon>Bacillota</taxon>
        <taxon>Clostridia</taxon>
        <taxon>Eubacteriales</taxon>
        <taxon>Clostridiaceae</taxon>
        <taxon>Clostridium</taxon>
    </lineage>
</organism>
<comment type="similarity">
    <text evidence="1">Belongs to the type-I restriction system S methylase family.</text>
</comment>
<keyword evidence="3" id="KW-0238">DNA-binding</keyword>
<dbReference type="GO" id="GO:0009307">
    <property type="term" value="P:DNA restriction-modification system"/>
    <property type="evidence" value="ECO:0007669"/>
    <property type="project" value="UniProtKB-KW"/>
</dbReference>
<keyword evidence="2" id="KW-0680">Restriction system</keyword>
<evidence type="ECO:0000259" key="5">
    <source>
        <dbReference type="Pfam" id="PF01420"/>
    </source>
</evidence>
<feature type="domain" description="Type I restriction modification DNA specificity" evidence="5">
    <location>
        <begin position="18"/>
        <end position="195"/>
    </location>
</feature>
<dbReference type="InterPro" id="IPR051212">
    <property type="entry name" value="Type-I_RE_S_subunit"/>
</dbReference>
<accession>A0A2T3FNW3</accession>
<gene>
    <name evidence="6" type="ORF">C7U56_10430</name>
</gene>
<dbReference type="InterPro" id="IPR044946">
    <property type="entry name" value="Restrct_endonuc_typeI_TRD_sf"/>
</dbReference>
<dbReference type="Gene3D" id="3.90.220.20">
    <property type="entry name" value="DNA methylase specificity domains"/>
    <property type="match status" value="1"/>
</dbReference>
<proteinExistence type="inferred from homology"/>
<dbReference type="Pfam" id="PF01420">
    <property type="entry name" value="Methylase_S"/>
    <property type="match status" value="1"/>
</dbReference>
<comment type="subunit">
    <text evidence="4">The methyltransferase is composed of M and S polypeptides.</text>
</comment>
<dbReference type="Proteomes" id="UP000241048">
    <property type="component" value="Unassembled WGS sequence"/>
</dbReference>
<comment type="caution">
    <text evidence="6">The sequence shown here is derived from an EMBL/GenBank/DDBJ whole genome shotgun (WGS) entry which is preliminary data.</text>
</comment>
<evidence type="ECO:0000256" key="2">
    <source>
        <dbReference type="ARBA" id="ARBA00022747"/>
    </source>
</evidence>
<evidence type="ECO:0000256" key="1">
    <source>
        <dbReference type="ARBA" id="ARBA00010923"/>
    </source>
</evidence>
<reference evidence="6 7" key="1">
    <citation type="submission" date="2018-03" db="EMBL/GenBank/DDBJ databases">
        <title>Lachnoclostridium SNUG30386 gen.nov., sp.nov., isolated from human faeces.</title>
        <authorList>
            <person name="Seo B."/>
            <person name="Jeon K."/>
            <person name="Ko G."/>
        </authorList>
    </citation>
    <scope>NUCLEOTIDE SEQUENCE [LARGE SCALE GENOMIC DNA]</scope>
    <source>
        <strain evidence="6 7">SNUG30386</strain>
    </source>
</reference>
<evidence type="ECO:0000256" key="3">
    <source>
        <dbReference type="ARBA" id="ARBA00023125"/>
    </source>
</evidence>
<evidence type="ECO:0000256" key="4">
    <source>
        <dbReference type="ARBA" id="ARBA00038652"/>
    </source>
</evidence>
<evidence type="ECO:0000313" key="7">
    <source>
        <dbReference type="Proteomes" id="UP000241048"/>
    </source>
</evidence>